<dbReference type="Proteomes" id="UP000289703">
    <property type="component" value="Unassembled WGS sequence"/>
</dbReference>
<dbReference type="EMBL" id="SAXA01000028">
    <property type="protein sequence ID" value="RXQ87187.1"/>
    <property type="molecule type" value="Genomic_DNA"/>
</dbReference>
<evidence type="ECO:0000313" key="2">
    <source>
        <dbReference type="Proteomes" id="UP000289703"/>
    </source>
</evidence>
<sequence length="210" mass="24363">MEERKIIQTFNTLYNELEEEFNSGLITVVGSTLNHITGFKEKEDDTGDIDLLVDTEAGELALIKVAKYLGTDVKVIYEPNMNYRGLKIWFDEDKGLVEIFRINPKKGVYGDIVYKGKTYSMYIERMEDQLDELFNILLVTVNKLTSALEQAETNKSDKLEHIITGLKWKVEKHLNTIQYHVDKAEFDITALSNYWSYVESKQRFEAIELT</sequence>
<comment type="caution">
    <text evidence="1">The sequence shown here is derived from an EMBL/GenBank/DDBJ whole genome shotgun (WGS) entry which is preliminary data.</text>
</comment>
<dbReference type="RefSeq" id="WP_129255815.1">
    <property type="nucleotide sequence ID" value="NZ_SAXA01000028.1"/>
</dbReference>
<dbReference type="AlphaFoldDB" id="A0A4Q1JHH9"/>
<name>A0A4Q1JHH9_9BACT</name>
<gene>
    <name evidence="1" type="ORF">EO244_16640</name>
</gene>
<proteinExistence type="predicted"/>
<keyword evidence="2" id="KW-1185">Reference proteome</keyword>
<organism evidence="1 2">
    <name type="scientific">Ancylomarina salipaludis</name>
    <dbReference type="NCBI Taxonomy" id="2501299"/>
    <lineage>
        <taxon>Bacteria</taxon>
        <taxon>Pseudomonadati</taxon>
        <taxon>Bacteroidota</taxon>
        <taxon>Bacteroidia</taxon>
        <taxon>Marinilabiliales</taxon>
        <taxon>Marinifilaceae</taxon>
        <taxon>Ancylomarina</taxon>
    </lineage>
</organism>
<protein>
    <submittedName>
        <fullName evidence="1">Uncharacterized protein</fullName>
    </submittedName>
</protein>
<evidence type="ECO:0000313" key="1">
    <source>
        <dbReference type="EMBL" id="RXQ87187.1"/>
    </source>
</evidence>
<accession>A0A4Q1JHH9</accession>
<reference evidence="1 2" key="1">
    <citation type="submission" date="2019-01" db="EMBL/GenBank/DDBJ databases">
        <title>Ancylomarina salipaludis sp. nov., isolated from a salt marsh.</title>
        <authorList>
            <person name="Yoon J.-H."/>
        </authorList>
    </citation>
    <scope>NUCLEOTIDE SEQUENCE [LARGE SCALE GENOMIC DNA]</scope>
    <source>
        <strain evidence="1 2">SHSM-M15</strain>
    </source>
</reference>